<keyword evidence="2" id="KW-1185">Reference proteome</keyword>
<accession>A0ABN7W5M5</accession>
<evidence type="ECO:0000313" key="2">
    <source>
        <dbReference type="Proteomes" id="UP000789901"/>
    </source>
</evidence>
<protein>
    <submittedName>
        <fullName evidence="1">398_t:CDS:1</fullName>
    </submittedName>
</protein>
<dbReference type="Proteomes" id="UP000789901">
    <property type="component" value="Unassembled WGS sequence"/>
</dbReference>
<organism evidence="1 2">
    <name type="scientific">Gigaspora margarita</name>
    <dbReference type="NCBI Taxonomy" id="4874"/>
    <lineage>
        <taxon>Eukaryota</taxon>
        <taxon>Fungi</taxon>
        <taxon>Fungi incertae sedis</taxon>
        <taxon>Mucoromycota</taxon>
        <taxon>Glomeromycotina</taxon>
        <taxon>Glomeromycetes</taxon>
        <taxon>Diversisporales</taxon>
        <taxon>Gigasporaceae</taxon>
        <taxon>Gigaspora</taxon>
    </lineage>
</organism>
<dbReference type="EMBL" id="CAJVQB010031484">
    <property type="protein sequence ID" value="CAG8816945.1"/>
    <property type="molecule type" value="Genomic_DNA"/>
</dbReference>
<reference evidence="1 2" key="1">
    <citation type="submission" date="2021-06" db="EMBL/GenBank/DDBJ databases">
        <authorList>
            <person name="Kallberg Y."/>
            <person name="Tangrot J."/>
            <person name="Rosling A."/>
        </authorList>
    </citation>
    <scope>NUCLEOTIDE SEQUENCE [LARGE SCALE GENOMIC DNA]</scope>
    <source>
        <strain evidence="1 2">120-4 pot B 10/14</strain>
    </source>
</reference>
<gene>
    <name evidence="1" type="ORF">GMARGA_LOCUS26676</name>
</gene>
<feature type="non-terminal residue" evidence="1">
    <location>
        <position position="91"/>
    </location>
</feature>
<evidence type="ECO:0000313" key="1">
    <source>
        <dbReference type="EMBL" id="CAG8816945.1"/>
    </source>
</evidence>
<proteinExistence type="predicted"/>
<name>A0ABN7W5M5_GIGMA</name>
<sequence length="91" mass="10643">MNNVKNRENIYSFLLQEKGSSTKKSWDDMICQDKSYLQSNMFIQEINSSQNNNKEHVIEISSESSELLQYRTKDTVPLPSLHDSIEEKENN</sequence>
<comment type="caution">
    <text evidence="1">The sequence shown here is derived from an EMBL/GenBank/DDBJ whole genome shotgun (WGS) entry which is preliminary data.</text>
</comment>